<organism evidence="1 2">
    <name type="scientific">Azorhizophilus paspali</name>
    <name type="common">Azotobacter paspali</name>
    <dbReference type="NCBI Taxonomy" id="69963"/>
    <lineage>
        <taxon>Bacteria</taxon>
        <taxon>Pseudomonadati</taxon>
        <taxon>Pseudomonadota</taxon>
        <taxon>Gammaproteobacteria</taxon>
        <taxon>Pseudomonadales</taxon>
        <taxon>Pseudomonadaceae</taxon>
        <taxon>Azorhizophilus</taxon>
    </lineage>
</organism>
<dbReference type="InterPro" id="IPR052703">
    <property type="entry name" value="Aromatic_CoA_ox/epox"/>
</dbReference>
<evidence type="ECO:0000313" key="2">
    <source>
        <dbReference type="Proteomes" id="UP001589891"/>
    </source>
</evidence>
<reference evidence="1 2" key="1">
    <citation type="submission" date="2024-09" db="EMBL/GenBank/DDBJ databases">
        <authorList>
            <person name="Sun Q."/>
            <person name="Mori K."/>
        </authorList>
    </citation>
    <scope>NUCLEOTIDE SEQUENCE [LARGE SCALE GENOMIC DNA]</scope>
    <source>
        <strain evidence="1 2">NCAIM B.01794</strain>
    </source>
</reference>
<dbReference type="PANTHER" id="PTHR30458">
    <property type="entry name" value="PHENYLACETIC ACID DEGRADATION PROTEIN PAA"/>
    <property type="match status" value="1"/>
</dbReference>
<dbReference type="EMBL" id="JBHLSS010000020">
    <property type="protein sequence ID" value="MFC0708584.1"/>
    <property type="molecule type" value="Genomic_DNA"/>
</dbReference>
<dbReference type="Pfam" id="PF05138">
    <property type="entry name" value="PaaA_PaaC"/>
    <property type="match status" value="1"/>
</dbReference>
<dbReference type="RefSeq" id="WP_376942691.1">
    <property type="nucleotide sequence ID" value="NZ_CP171449.1"/>
</dbReference>
<dbReference type="InterPro" id="IPR012347">
    <property type="entry name" value="Ferritin-like"/>
</dbReference>
<keyword evidence="2" id="KW-1185">Reference proteome</keyword>
<dbReference type="NCBIfam" id="TIGR02156">
    <property type="entry name" value="PA_CoA_Oxy1"/>
    <property type="match status" value="1"/>
</dbReference>
<protein>
    <submittedName>
        <fullName evidence="1">1,2-phenylacetyl-CoA epoxidase subunit PaaA</fullName>
    </submittedName>
</protein>
<name>A0ABV6SI12_AZOPA</name>
<dbReference type="InterPro" id="IPR011881">
    <property type="entry name" value="PaaA"/>
</dbReference>
<dbReference type="SUPFAM" id="SSF47240">
    <property type="entry name" value="Ferritin-like"/>
    <property type="match status" value="1"/>
</dbReference>
<evidence type="ECO:0000313" key="1">
    <source>
        <dbReference type="EMBL" id="MFC0708584.1"/>
    </source>
</evidence>
<dbReference type="Gene3D" id="1.20.1260.10">
    <property type="match status" value="1"/>
</dbReference>
<accession>A0ABV6SI12</accession>
<dbReference type="PANTHER" id="PTHR30458:SF2">
    <property type="entry name" value="1,2-PHENYLACETYL-COA EPOXIDASE, SUBUNIT A"/>
    <property type="match status" value="1"/>
</dbReference>
<gene>
    <name evidence="1" type="primary">paaA</name>
    <name evidence="1" type="ORF">ACFFGX_02880</name>
</gene>
<dbReference type="InterPro" id="IPR007814">
    <property type="entry name" value="PaaA_PaaC"/>
</dbReference>
<sequence length="323" mass="36821">MSTVMSEQSTALEVAFQTRIDRGDKIEPQDWMPGGYRSTLLRQISQHAHSEYVGMLPEGFWITRAPSLHRKCVLLAKVQDEAGHAQYLYSALESLGMDRDVAYQELLAGRAKYLNIFNYPALTWADVGMIGWLTDGAAIVNQVPLSRGSYGPYARAMVRICQEESFHHRQGFDLIRVLVEGTPEQRLMAQQALDRWWWPTLMVFGPPDADSPHSQQSMKWGIKLYSNDTLRQKFIDQTVPQIHYLGLSVPDPALHLDPQTGHYQSGPIDWSEFRRVIMGEGQCNQHRLNSRRESWRQGAWVREAAACHAAKQAVPHKEVEHAE</sequence>
<comment type="caution">
    <text evidence="1">The sequence shown here is derived from an EMBL/GenBank/DDBJ whole genome shotgun (WGS) entry which is preliminary data.</text>
</comment>
<proteinExistence type="predicted"/>
<dbReference type="Proteomes" id="UP001589891">
    <property type="component" value="Unassembled WGS sequence"/>
</dbReference>
<dbReference type="InterPro" id="IPR009078">
    <property type="entry name" value="Ferritin-like_SF"/>
</dbReference>